<organism evidence="1 2">
    <name type="scientific">Mycena chlorophos</name>
    <name type="common">Agaric fungus</name>
    <name type="synonym">Agaricus chlorophos</name>
    <dbReference type="NCBI Taxonomy" id="658473"/>
    <lineage>
        <taxon>Eukaryota</taxon>
        <taxon>Fungi</taxon>
        <taxon>Dikarya</taxon>
        <taxon>Basidiomycota</taxon>
        <taxon>Agaricomycotina</taxon>
        <taxon>Agaricomycetes</taxon>
        <taxon>Agaricomycetidae</taxon>
        <taxon>Agaricales</taxon>
        <taxon>Marasmiineae</taxon>
        <taxon>Mycenaceae</taxon>
        <taxon>Mycena</taxon>
    </lineage>
</organism>
<protein>
    <submittedName>
        <fullName evidence="1">Uncharacterized protein</fullName>
    </submittedName>
</protein>
<evidence type="ECO:0000313" key="1">
    <source>
        <dbReference type="EMBL" id="GAT56076.1"/>
    </source>
</evidence>
<sequence>MSYPSPSSTSAPLALTERLTPQPTIPVYSAGPVAPRPTIDASPANGAFATMVALLSNDENFQPTATNMVAEVKNISPHFMSAKIVQRLSLRHVLDASLELSQEIISEHPDIDKSLRDLRSLGNVKGHVFEGLKDTYSYVVLQYLGADDDLHDLFTHAIDVVPASRVEPYRGGVRITPKKMRGPDGTLRDRRAVCIRHSGDRDPHSRAKAVLGSRAELQFQRSRLDSIISVLTDGLRWQFYLVQRSDQFMSTPPLDLENERHALAIVKLIFASVVGNPKDFVKFAAVS</sequence>
<proteinExistence type="predicted"/>
<dbReference type="Proteomes" id="UP000815677">
    <property type="component" value="Unassembled WGS sequence"/>
</dbReference>
<dbReference type="EMBL" id="DF849236">
    <property type="protein sequence ID" value="GAT56076.1"/>
    <property type="molecule type" value="Genomic_DNA"/>
</dbReference>
<gene>
    <name evidence="1" type="ORF">MCHLO_12773</name>
</gene>
<accession>A0ABQ0LY81</accession>
<reference evidence="1" key="1">
    <citation type="submission" date="2014-09" db="EMBL/GenBank/DDBJ databases">
        <title>Genome sequence of the luminous mushroom Mycena chlorophos for searching fungal bioluminescence genes.</title>
        <authorList>
            <person name="Tanaka Y."/>
            <person name="Kasuga D."/>
            <person name="Oba Y."/>
            <person name="Hase S."/>
            <person name="Sato K."/>
            <person name="Oba Y."/>
            <person name="Sakakibara Y."/>
        </authorList>
    </citation>
    <scope>NUCLEOTIDE SEQUENCE</scope>
</reference>
<keyword evidence="2" id="KW-1185">Reference proteome</keyword>
<name>A0ABQ0LY81_MYCCL</name>
<evidence type="ECO:0000313" key="2">
    <source>
        <dbReference type="Proteomes" id="UP000815677"/>
    </source>
</evidence>